<dbReference type="Proteomes" id="UP000691718">
    <property type="component" value="Unassembled WGS sequence"/>
</dbReference>
<name>A0A8S3XVD3_PARAO</name>
<organism evidence="1 2">
    <name type="scientific">Parnassius apollo</name>
    <name type="common">Apollo butterfly</name>
    <name type="synonym">Papilio apollo</name>
    <dbReference type="NCBI Taxonomy" id="110799"/>
    <lineage>
        <taxon>Eukaryota</taxon>
        <taxon>Metazoa</taxon>
        <taxon>Ecdysozoa</taxon>
        <taxon>Arthropoda</taxon>
        <taxon>Hexapoda</taxon>
        <taxon>Insecta</taxon>
        <taxon>Pterygota</taxon>
        <taxon>Neoptera</taxon>
        <taxon>Endopterygota</taxon>
        <taxon>Lepidoptera</taxon>
        <taxon>Glossata</taxon>
        <taxon>Ditrysia</taxon>
        <taxon>Papilionoidea</taxon>
        <taxon>Papilionidae</taxon>
        <taxon>Parnassiinae</taxon>
        <taxon>Parnassini</taxon>
        <taxon>Parnassius</taxon>
        <taxon>Parnassius</taxon>
    </lineage>
</organism>
<evidence type="ECO:0000313" key="2">
    <source>
        <dbReference type="Proteomes" id="UP000691718"/>
    </source>
</evidence>
<comment type="caution">
    <text evidence="1">The sequence shown here is derived from an EMBL/GenBank/DDBJ whole genome shotgun (WGS) entry which is preliminary data.</text>
</comment>
<protein>
    <submittedName>
        <fullName evidence="1">(apollo) hypothetical protein</fullName>
    </submittedName>
</protein>
<sequence>LAKTAYPSLNLGLHAETELEPTSHIPDVLSTQISGTSSRVNRIREHIHLDIDHSCIQKQKHVDHTYSQSMGSNSQIHLNILECVPKISSTSEIVEKLEVDTRQISREERGLEISEADLNEGKSEETEQTMTDEEICEEVEKEESLTVVILEPPSTAAKIKPDTAFNCINTCITWAEENGVSAKDIIDDFKMKQLR</sequence>
<dbReference type="EMBL" id="CAJQZP010001391">
    <property type="protein sequence ID" value="CAG5042895.1"/>
    <property type="molecule type" value="Genomic_DNA"/>
</dbReference>
<feature type="non-terminal residue" evidence="1">
    <location>
        <position position="1"/>
    </location>
</feature>
<evidence type="ECO:0000313" key="1">
    <source>
        <dbReference type="EMBL" id="CAG5042895.1"/>
    </source>
</evidence>
<gene>
    <name evidence="1" type="ORF">PAPOLLO_LOCUS22551</name>
</gene>
<dbReference type="AlphaFoldDB" id="A0A8S3XVD3"/>
<accession>A0A8S3XVD3</accession>
<proteinExistence type="predicted"/>
<keyword evidence="2" id="KW-1185">Reference proteome</keyword>
<reference evidence="1" key="1">
    <citation type="submission" date="2021-04" db="EMBL/GenBank/DDBJ databases">
        <authorList>
            <person name="Tunstrom K."/>
        </authorList>
    </citation>
    <scope>NUCLEOTIDE SEQUENCE</scope>
</reference>